<evidence type="ECO:0000256" key="3">
    <source>
        <dbReference type="ARBA" id="ARBA00022664"/>
    </source>
</evidence>
<dbReference type="InterPro" id="IPR045075">
    <property type="entry name" value="Syf1-like"/>
</dbReference>
<dbReference type="SMART" id="SM00386">
    <property type="entry name" value="HAT"/>
    <property type="match status" value="8"/>
</dbReference>
<dbReference type="Pfam" id="PF23241">
    <property type="entry name" value="HAT_PRP39_C"/>
    <property type="match status" value="2"/>
</dbReference>
<keyword evidence="4" id="KW-0677">Repeat</keyword>
<evidence type="ECO:0000256" key="5">
    <source>
        <dbReference type="ARBA" id="ARBA00023187"/>
    </source>
</evidence>
<dbReference type="PANTHER" id="PTHR11246">
    <property type="entry name" value="PRE-MRNA SPLICING FACTOR"/>
    <property type="match status" value="1"/>
</dbReference>
<dbReference type="GO" id="GO:0071014">
    <property type="term" value="C:post-mRNA release spliceosomal complex"/>
    <property type="evidence" value="ECO:0007669"/>
    <property type="project" value="TreeGrafter"/>
</dbReference>
<evidence type="ECO:0000256" key="4">
    <source>
        <dbReference type="ARBA" id="ARBA00022737"/>
    </source>
</evidence>
<dbReference type="PANTHER" id="PTHR11246:SF3">
    <property type="entry name" value="CROOKED NECK-LIKE PROTEIN 1"/>
    <property type="match status" value="1"/>
</dbReference>
<keyword evidence="6" id="KW-0539">Nucleus</keyword>
<comment type="similarity">
    <text evidence="2">Belongs to the crooked-neck family.</text>
</comment>
<organism evidence="8 9">
    <name type="scientific">Arabidopsis thaliana x Arabidopsis arenosa</name>
    <dbReference type="NCBI Taxonomy" id="1240361"/>
    <lineage>
        <taxon>Eukaryota</taxon>
        <taxon>Viridiplantae</taxon>
        <taxon>Streptophyta</taxon>
        <taxon>Embryophyta</taxon>
        <taxon>Tracheophyta</taxon>
        <taxon>Spermatophyta</taxon>
        <taxon>Magnoliopsida</taxon>
        <taxon>eudicotyledons</taxon>
        <taxon>Gunneridae</taxon>
        <taxon>Pentapetalae</taxon>
        <taxon>rosids</taxon>
        <taxon>malvids</taxon>
        <taxon>Brassicales</taxon>
        <taxon>Brassicaceae</taxon>
        <taxon>Camelineae</taxon>
        <taxon>Arabidopsis</taxon>
    </lineage>
</organism>
<evidence type="ECO:0000259" key="7">
    <source>
        <dbReference type="Pfam" id="PF23233"/>
    </source>
</evidence>
<dbReference type="InterPro" id="IPR003107">
    <property type="entry name" value="HAT"/>
</dbReference>
<gene>
    <name evidence="8" type="ORF">ISN45_At03g043740</name>
</gene>
<evidence type="ECO:0000256" key="6">
    <source>
        <dbReference type="ARBA" id="ARBA00023242"/>
    </source>
</evidence>
<dbReference type="Pfam" id="PF23233">
    <property type="entry name" value="HAT_Syf1_CNRKL1_N"/>
    <property type="match status" value="1"/>
</dbReference>
<dbReference type="InterPro" id="IPR059164">
    <property type="entry name" value="HAT_PRP39_C"/>
</dbReference>
<accession>A0A8T2EZC9</accession>
<dbReference type="GO" id="GO:0000974">
    <property type="term" value="C:Prp19 complex"/>
    <property type="evidence" value="ECO:0007669"/>
    <property type="project" value="TreeGrafter"/>
</dbReference>
<evidence type="ECO:0000256" key="2">
    <source>
        <dbReference type="ARBA" id="ARBA00008644"/>
    </source>
</evidence>
<dbReference type="EMBL" id="JAEFBK010000003">
    <property type="protein sequence ID" value="KAG7628084.1"/>
    <property type="molecule type" value="Genomic_DNA"/>
</dbReference>
<evidence type="ECO:0000313" key="9">
    <source>
        <dbReference type="Proteomes" id="UP000694240"/>
    </source>
</evidence>
<comment type="caution">
    <text evidence="8">The sequence shown here is derived from an EMBL/GenBank/DDBJ whole genome shotgun (WGS) entry which is preliminary data.</text>
</comment>
<evidence type="ECO:0000313" key="8">
    <source>
        <dbReference type="EMBL" id="KAG7628084.1"/>
    </source>
</evidence>
<dbReference type="GO" id="GO:0071007">
    <property type="term" value="C:U2-type catalytic step 2 spliceosome"/>
    <property type="evidence" value="ECO:0007669"/>
    <property type="project" value="TreeGrafter"/>
</dbReference>
<comment type="subcellular location">
    <subcellularLocation>
        <location evidence="1">Nucleus</location>
    </subcellularLocation>
</comment>
<feature type="domain" description="Pre-mRNA-splicing factor Syf1-like N-terminal HAT-repeats" evidence="7">
    <location>
        <begin position="267"/>
        <end position="371"/>
    </location>
</feature>
<sequence length="579" mass="68973">MMMIPRMVKNKTPAPVQITAEQVLKEAREREDSRILRPPKQKITDSDELAEYRLRRRKEFEDKIRGAKTNSQVWVRYADWEESQKDHDRARSVWERALEDEGCRNHTLWLKYAEFEMRNKDVNHARNVWDRAVKILPRVDQFWYNEIERSRSIYERFVLCHPKASSFIRYAKFEMKNSQVSLARIVYERAIEMLKDVEEEAEMIFVAFAEFEKLCKEVERARFLYKYALDHIPKGRAEDLYKKFVAFEKQYGNKEGIDDAIVGRRKLQYEGEVRKNPLNYDSWFDYISLEETLGDKDRIREVYERAIANVPLAEEKRYWQRYIYLWIDYALFEEILAEDVERTRAVYRECLNLIPSLQILFCQDMVARCTIDVESCMRGILNGLLRVAMLGPSLLSLRGLLLKQNELELFLSLQYLSLFLTPPSCYGAYIDFEISLGELERTRALYERLLDRTKHYKVWLSFAKFEASAAQGQEDTIEHARAVFDRANTYYKESKPELKEERANLLEDWLNMEASFGDVSAVQSKLPKKLKKRMPITREDGETEYEEYIDYFFPEESQTMNLKILEAAHKWKKQKVDAF</sequence>
<dbReference type="InterPro" id="IPR055433">
    <property type="entry name" value="HAT_Syf1-like_N"/>
</dbReference>
<protein>
    <submittedName>
        <fullName evidence="8">Tetratricopeptide-like helical domain superfamily</fullName>
    </submittedName>
</protein>
<dbReference type="GO" id="GO:0000245">
    <property type="term" value="P:spliceosomal complex assembly"/>
    <property type="evidence" value="ECO:0007669"/>
    <property type="project" value="TreeGrafter"/>
</dbReference>
<proteinExistence type="inferred from homology"/>
<keyword evidence="3" id="KW-0507">mRNA processing</keyword>
<dbReference type="AlphaFoldDB" id="A0A8T2EZC9"/>
<reference evidence="8 9" key="1">
    <citation type="submission" date="2020-12" db="EMBL/GenBank/DDBJ databases">
        <title>Concerted genomic and epigenomic changes stabilize Arabidopsis allopolyploids.</title>
        <authorList>
            <person name="Chen Z."/>
        </authorList>
    </citation>
    <scope>NUCLEOTIDE SEQUENCE [LARGE SCALE GENOMIC DNA]</scope>
    <source>
        <strain evidence="8">Allo738</strain>
        <tissue evidence="8">Leaf</tissue>
    </source>
</reference>
<keyword evidence="9" id="KW-1185">Reference proteome</keyword>
<evidence type="ECO:0000256" key="1">
    <source>
        <dbReference type="ARBA" id="ARBA00004123"/>
    </source>
</evidence>
<keyword evidence="5" id="KW-0508">mRNA splicing</keyword>
<dbReference type="GO" id="GO:0071011">
    <property type="term" value="C:precatalytic spliceosome"/>
    <property type="evidence" value="ECO:0007669"/>
    <property type="project" value="TreeGrafter"/>
</dbReference>
<name>A0A8T2EZC9_9BRAS</name>
<dbReference type="Proteomes" id="UP000694240">
    <property type="component" value="Chromosome 3"/>
</dbReference>
<dbReference type="Pfam" id="PF02184">
    <property type="entry name" value="HAT"/>
    <property type="match status" value="1"/>
</dbReference>